<comment type="subunit">
    <text evidence="5">Homodimer.</text>
</comment>
<keyword evidence="13" id="KW-0325">Glycoprotein</keyword>
<comment type="catalytic activity">
    <reaction evidence="1">
        <text>Hydrolysis of the 6-sulfate groups of the N-acetyl-D-galactosamine 6-sulfate units of chondroitin sulfate and of the D-galactose 6-sulfate units of keratan sulfate.</text>
        <dbReference type="EC" id="3.1.6.4"/>
    </reaction>
</comment>
<keyword evidence="18" id="KW-1133">Transmembrane helix</keyword>
<evidence type="ECO:0000256" key="9">
    <source>
        <dbReference type="ARBA" id="ARBA00022729"/>
    </source>
</evidence>
<evidence type="ECO:0000256" key="7">
    <source>
        <dbReference type="ARBA" id="ARBA00019527"/>
    </source>
</evidence>
<evidence type="ECO:0000256" key="11">
    <source>
        <dbReference type="ARBA" id="ARBA00022837"/>
    </source>
</evidence>
<evidence type="ECO:0000256" key="5">
    <source>
        <dbReference type="ARBA" id="ARBA00011738"/>
    </source>
</evidence>
<sequence>MKVMVLQSIFMVFIIIMVIILSFAESNERKPPNLIIMLMDDMGWGDLGVFGEPNKETPNLDRMASQGTLLTDFYTANPLCSPSRAALLTGRLPIRNGFYTDNAHARNAYTPQEVDGGITSEILFSELLSKAGYYNKIVGKWHLGHQYKYLPLQHGFDEWFGSANCHFGPYDGKSTPDIPVFRNNEMIGRYYQDFKINLKTGESNFTKLLISEAVNFIKNASSSPKPFFLYWTPDSSHAACYASRDFLGKSRRGLYGDAVMELDYGVGQILNTLKELEIENNTFVFFTSDNGAALVSKTSAGSNGPFLCGKQTTFEGGMREPAIVWWPGVVPAGQVSYQPSTVMDLFSIALGLASVETPKDRIIDGIDLLPSWVQGKNIDRPIFYYRGNELMAARYGMYKAHFWCWTNSYDEFKQGIDYCPGMDLKGMTSHEQLNHTSQPILFHLGRDPGEKFQLNSQSDEYKKALQSIMAQVNDHRSTLEPGKPQLNMCDRAVMHWSPPGCEKLDDCLKPPPSKPYKCDWPH</sequence>
<dbReference type="AlphaFoldDB" id="A0A8X6Y4Y0"/>
<evidence type="ECO:0000256" key="12">
    <source>
        <dbReference type="ARBA" id="ARBA00023157"/>
    </source>
</evidence>
<keyword evidence="14" id="KW-0458">Lysosome</keyword>
<protein>
    <recommendedName>
        <fullName evidence="7">N-acetylgalactosamine-6-sulfatase</fullName>
        <ecNumber evidence="6">3.1.6.4</ecNumber>
    </recommendedName>
    <alternativeName>
        <fullName evidence="17">Chondroitinsulfatase</fullName>
    </alternativeName>
    <alternativeName>
        <fullName evidence="15">Galactose-6-sulfate sulfatase</fullName>
    </alternativeName>
    <alternativeName>
        <fullName evidence="16">N-acetylgalactosamine-6-sulfate sulfatase</fullName>
    </alternativeName>
</protein>
<dbReference type="InterPro" id="IPR000917">
    <property type="entry name" value="Sulfatase_N"/>
</dbReference>
<accession>A0A8X6Y4Y0</accession>
<comment type="similarity">
    <text evidence="4">Belongs to the sulfatase family.</text>
</comment>
<keyword evidence="21" id="KW-1185">Reference proteome</keyword>
<dbReference type="Gene3D" id="3.30.1120.10">
    <property type="match status" value="1"/>
</dbReference>
<evidence type="ECO:0000256" key="3">
    <source>
        <dbReference type="ARBA" id="ARBA00004371"/>
    </source>
</evidence>
<dbReference type="Proteomes" id="UP000886998">
    <property type="component" value="Unassembled WGS sequence"/>
</dbReference>
<dbReference type="FunFam" id="3.30.1120.10:FF:000004">
    <property type="entry name" value="Galactosamine (N-acetyl)-6-sulfatase"/>
    <property type="match status" value="1"/>
</dbReference>
<dbReference type="GO" id="GO:0046872">
    <property type="term" value="F:metal ion binding"/>
    <property type="evidence" value="ECO:0007669"/>
    <property type="project" value="UniProtKB-KW"/>
</dbReference>
<keyword evidence="12" id="KW-1015">Disulfide bond</keyword>
<dbReference type="GO" id="GO:0005764">
    <property type="term" value="C:lysosome"/>
    <property type="evidence" value="ECO:0007669"/>
    <property type="project" value="UniProtKB-SubCell"/>
</dbReference>
<dbReference type="EC" id="3.1.6.4" evidence="6"/>
<gene>
    <name evidence="20" type="primary">GALNS</name>
    <name evidence="20" type="ORF">TNIN_295731</name>
</gene>
<dbReference type="EMBL" id="BMAV01015847">
    <property type="protein sequence ID" value="GFY66131.1"/>
    <property type="molecule type" value="Genomic_DNA"/>
</dbReference>
<evidence type="ECO:0000256" key="17">
    <source>
        <dbReference type="ARBA" id="ARBA00033059"/>
    </source>
</evidence>
<keyword evidence="9" id="KW-0732">Signal</keyword>
<name>A0A8X6Y4Y0_9ARAC</name>
<evidence type="ECO:0000256" key="8">
    <source>
        <dbReference type="ARBA" id="ARBA00022723"/>
    </source>
</evidence>
<evidence type="ECO:0000256" key="14">
    <source>
        <dbReference type="ARBA" id="ARBA00023228"/>
    </source>
</evidence>
<evidence type="ECO:0000256" key="2">
    <source>
        <dbReference type="ARBA" id="ARBA00001913"/>
    </source>
</evidence>
<evidence type="ECO:0000259" key="19">
    <source>
        <dbReference type="Pfam" id="PF00884"/>
    </source>
</evidence>
<evidence type="ECO:0000256" key="16">
    <source>
        <dbReference type="ARBA" id="ARBA00032952"/>
    </source>
</evidence>
<evidence type="ECO:0000256" key="10">
    <source>
        <dbReference type="ARBA" id="ARBA00022801"/>
    </source>
</evidence>
<dbReference type="InterPro" id="IPR017850">
    <property type="entry name" value="Alkaline_phosphatase_core_sf"/>
</dbReference>
<proteinExistence type="inferred from homology"/>
<organism evidence="20 21">
    <name type="scientific">Trichonephila inaurata madagascariensis</name>
    <dbReference type="NCBI Taxonomy" id="2747483"/>
    <lineage>
        <taxon>Eukaryota</taxon>
        <taxon>Metazoa</taxon>
        <taxon>Ecdysozoa</taxon>
        <taxon>Arthropoda</taxon>
        <taxon>Chelicerata</taxon>
        <taxon>Arachnida</taxon>
        <taxon>Araneae</taxon>
        <taxon>Araneomorphae</taxon>
        <taxon>Entelegynae</taxon>
        <taxon>Araneoidea</taxon>
        <taxon>Nephilidae</taxon>
        <taxon>Trichonephila</taxon>
        <taxon>Trichonephila inaurata</taxon>
    </lineage>
</organism>
<dbReference type="SUPFAM" id="SSF53649">
    <property type="entry name" value="Alkaline phosphatase-like"/>
    <property type="match status" value="1"/>
</dbReference>
<feature type="transmembrane region" description="Helical" evidence="18">
    <location>
        <begin position="6"/>
        <end position="24"/>
    </location>
</feature>
<comment type="cofactor">
    <cofactor evidence="2">
        <name>Ca(2+)</name>
        <dbReference type="ChEBI" id="CHEBI:29108"/>
    </cofactor>
</comment>
<evidence type="ECO:0000256" key="15">
    <source>
        <dbReference type="ARBA" id="ARBA00030478"/>
    </source>
</evidence>
<dbReference type="InterPro" id="IPR050738">
    <property type="entry name" value="Sulfatase"/>
</dbReference>
<dbReference type="GO" id="GO:0004065">
    <property type="term" value="F:arylsulfatase activity"/>
    <property type="evidence" value="ECO:0007669"/>
    <property type="project" value="TreeGrafter"/>
</dbReference>
<comment type="caution">
    <text evidence="20">The sequence shown here is derived from an EMBL/GenBank/DDBJ whole genome shotgun (WGS) entry which is preliminary data.</text>
</comment>
<evidence type="ECO:0000256" key="18">
    <source>
        <dbReference type="SAM" id="Phobius"/>
    </source>
</evidence>
<dbReference type="GO" id="GO:0043890">
    <property type="term" value="F:N-acetylgalactosamine-6-sulfatase activity"/>
    <property type="evidence" value="ECO:0007669"/>
    <property type="project" value="UniProtKB-EC"/>
</dbReference>
<evidence type="ECO:0000256" key="13">
    <source>
        <dbReference type="ARBA" id="ARBA00023180"/>
    </source>
</evidence>
<comment type="subcellular location">
    <subcellularLocation>
        <location evidence="3">Lysosome</location>
    </subcellularLocation>
</comment>
<keyword evidence="8" id="KW-0479">Metal-binding</keyword>
<dbReference type="OrthoDB" id="103349at2759"/>
<dbReference type="Pfam" id="PF00884">
    <property type="entry name" value="Sulfatase"/>
    <property type="match status" value="1"/>
</dbReference>
<keyword evidence="10" id="KW-0378">Hydrolase</keyword>
<evidence type="ECO:0000256" key="4">
    <source>
        <dbReference type="ARBA" id="ARBA00008779"/>
    </source>
</evidence>
<evidence type="ECO:0000256" key="6">
    <source>
        <dbReference type="ARBA" id="ARBA00012117"/>
    </source>
</evidence>
<keyword evidence="18" id="KW-0812">Transmembrane</keyword>
<reference evidence="20" key="1">
    <citation type="submission" date="2020-08" db="EMBL/GenBank/DDBJ databases">
        <title>Multicomponent nature underlies the extraordinary mechanical properties of spider dragline silk.</title>
        <authorList>
            <person name="Kono N."/>
            <person name="Nakamura H."/>
            <person name="Mori M."/>
            <person name="Yoshida Y."/>
            <person name="Ohtoshi R."/>
            <person name="Malay A.D."/>
            <person name="Moran D.A.P."/>
            <person name="Tomita M."/>
            <person name="Numata K."/>
            <person name="Arakawa K."/>
        </authorList>
    </citation>
    <scope>NUCLEOTIDE SEQUENCE</scope>
</reference>
<keyword evidence="11" id="KW-0106">Calcium</keyword>
<dbReference type="InterPro" id="IPR024607">
    <property type="entry name" value="Sulfatase_CS"/>
</dbReference>
<dbReference type="PANTHER" id="PTHR42693">
    <property type="entry name" value="ARYLSULFATASE FAMILY MEMBER"/>
    <property type="match status" value="1"/>
</dbReference>
<evidence type="ECO:0000313" key="21">
    <source>
        <dbReference type="Proteomes" id="UP000886998"/>
    </source>
</evidence>
<evidence type="ECO:0000313" key="20">
    <source>
        <dbReference type="EMBL" id="GFY66131.1"/>
    </source>
</evidence>
<feature type="domain" description="Sulfatase N-terminal" evidence="19">
    <location>
        <begin position="32"/>
        <end position="354"/>
    </location>
</feature>
<dbReference type="PROSITE" id="PS00523">
    <property type="entry name" value="SULFATASE_1"/>
    <property type="match status" value="1"/>
</dbReference>
<dbReference type="PANTHER" id="PTHR42693:SF47">
    <property type="entry name" value="N-ACETYLGALACTOSAMINE-6-SULFATASE"/>
    <property type="match status" value="1"/>
</dbReference>
<dbReference type="Gene3D" id="3.40.720.10">
    <property type="entry name" value="Alkaline Phosphatase, subunit A"/>
    <property type="match status" value="1"/>
</dbReference>
<dbReference type="Pfam" id="PF14707">
    <property type="entry name" value="Sulfatase_C"/>
    <property type="match status" value="1"/>
</dbReference>
<dbReference type="FunFam" id="3.40.720.10:FF:000021">
    <property type="entry name" value="Galactosamine (N-acetyl)-6-sulfatase"/>
    <property type="match status" value="1"/>
</dbReference>
<evidence type="ECO:0000256" key="1">
    <source>
        <dbReference type="ARBA" id="ARBA00000027"/>
    </source>
</evidence>
<keyword evidence="18" id="KW-0472">Membrane</keyword>